<evidence type="ECO:0000313" key="2">
    <source>
        <dbReference type="Proteomes" id="UP001143548"/>
    </source>
</evidence>
<dbReference type="Proteomes" id="UP001143548">
    <property type="component" value="Unassembled WGS sequence"/>
</dbReference>
<dbReference type="EMBL" id="BROQ01000012">
    <property type="protein sequence ID" value="GKZ18535.1"/>
    <property type="molecule type" value="Genomic_DNA"/>
</dbReference>
<gene>
    <name evidence="1" type="ORF">AbraCBS73388_001461</name>
</gene>
<evidence type="ECO:0000313" key="1">
    <source>
        <dbReference type="EMBL" id="GKZ18535.1"/>
    </source>
</evidence>
<sequence length="383" mass="42386">MLQTIKRGDMAQTEEKTSLQVERTVLAPVKLCAQNSAASLASLLDSGLDDIKVPSLQPLSPVKKPTVSRITIQKQPAKRATSLLIDQHVDSLSIPVLEPQRVSTRFGATTTIPQVRLPWLTRPVCVKKQPFNTMELPELVPWDGTIRWALKGCSVFENTDEELDALLYRPNIVSKGSPAELWMFQFGLRYIPAGQDRDVYRAVTIEKIPSNVTLQQVLPLIPGNIYSAHLLDTASITGSSTAFITFATQADTYDFLETSGGSLVLGATQAKVTLVPTPTYPMAAEMARLVFEEGYTRCVCISGVRDTLQAEVRRVLSRSPHIDYLERIEDGQVFGEVYARFHSIKAAIAAYGLLKSHPSFNGCKLRFLGAKPEVRRSRIGIWD</sequence>
<reference evidence="1" key="1">
    <citation type="submission" date="2022-07" db="EMBL/GenBank/DDBJ databases">
        <title>Taxonomy of Aspergillus series Nigri: significant species reduction supported by multi-species coalescent approaches.</title>
        <authorList>
            <person name="Bian C."/>
            <person name="Kusuya Y."/>
            <person name="Sklenar F."/>
            <person name="D'hooge E."/>
            <person name="Yaguchi T."/>
            <person name="Takahashi H."/>
            <person name="Hubka V."/>
        </authorList>
    </citation>
    <scope>NUCLEOTIDE SEQUENCE</scope>
    <source>
        <strain evidence="1">CBS 733.88</strain>
    </source>
</reference>
<accession>A0A9W5YII0</accession>
<protein>
    <submittedName>
        <fullName evidence="1">Uncharacterized protein</fullName>
    </submittedName>
</protein>
<organism evidence="1 2">
    <name type="scientific">Aspergillus brasiliensis</name>
    <dbReference type="NCBI Taxonomy" id="319629"/>
    <lineage>
        <taxon>Eukaryota</taxon>
        <taxon>Fungi</taxon>
        <taxon>Dikarya</taxon>
        <taxon>Ascomycota</taxon>
        <taxon>Pezizomycotina</taxon>
        <taxon>Eurotiomycetes</taxon>
        <taxon>Eurotiomycetidae</taxon>
        <taxon>Eurotiales</taxon>
        <taxon>Aspergillaceae</taxon>
        <taxon>Aspergillus</taxon>
        <taxon>Aspergillus subgen. Circumdati</taxon>
    </lineage>
</organism>
<proteinExistence type="predicted"/>
<dbReference type="AlphaFoldDB" id="A0A9W5YII0"/>
<comment type="caution">
    <text evidence="1">The sequence shown here is derived from an EMBL/GenBank/DDBJ whole genome shotgun (WGS) entry which is preliminary data.</text>
</comment>
<name>A0A9W5YII0_9EURO</name>